<dbReference type="AlphaFoldDB" id="A0A0A8Z0E2"/>
<evidence type="ECO:0000313" key="2">
    <source>
        <dbReference type="EMBL" id="JAD31108.1"/>
    </source>
</evidence>
<dbReference type="Gene3D" id="1.10.287.2250">
    <property type="match status" value="1"/>
</dbReference>
<protein>
    <recommendedName>
        <fullName evidence="3">Cathepsin propeptide inhibitor domain-containing protein</fullName>
    </recommendedName>
</protein>
<sequence length="207" mass="23369">MLARAARNASARSPPFARPTAATAFPAAAAVSRAARSGNAGGDQVMGNRPLAARRPQSNLTGDQLFGWAHHAARRPLCTRSSRSRGVDSFADQQPDDMDPYAALKDYVEFVADEKDLESDEAMWALYQRWREHFKMERDHDEMIRSFDQFKINVRRIQRIENSGLRLSYRVGINENADTSLAEVKRALRPLVPERAFARYKAMEGFP</sequence>
<organism evidence="2">
    <name type="scientific">Arundo donax</name>
    <name type="common">Giant reed</name>
    <name type="synonym">Donax arundinaceus</name>
    <dbReference type="NCBI Taxonomy" id="35708"/>
    <lineage>
        <taxon>Eukaryota</taxon>
        <taxon>Viridiplantae</taxon>
        <taxon>Streptophyta</taxon>
        <taxon>Embryophyta</taxon>
        <taxon>Tracheophyta</taxon>
        <taxon>Spermatophyta</taxon>
        <taxon>Magnoliopsida</taxon>
        <taxon>Liliopsida</taxon>
        <taxon>Poales</taxon>
        <taxon>Poaceae</taxon>
        <taxon>PACMAD clade</taxon>
        <taxon>Arundinoideae</taxon>
        <taxon>Arundineae</taxon>
        <taxon>Arundo</taxon>
    </lineage>
</organism>
<proteinExistence type="predicted"/>
<reference evidence="2" key="1">
    <citation type="submission" date="2014-09" db="EMBL/GenBank/DDBJ databases">
        <authorList>
            <person name="Magalhaes I.L.F."/>
            <person name="Oliveira U."/>
            <person name="Santos F.R."/>
            <person name="Vidigal T.H.D.A."/>
            <person name="Brescovit A.D."/>
            <person name="Santos A.J."/>
        </authorList>
    </citation>
    <scope>NUCLEOTIDE SEQUENCE</scope>
    <source>
        <tissue evidence="2">Shoot tissue taken approximately 20 cm above the soil surface</tissue>
    </source>
</reference>
<evidence type="ECO:0000256" key="1">
    <source>
        <dbReference type="SAM" id="MobiDB-lite"/>
    </source>
</evidence>
<evidence type="ECO:0008006" key="3">
    <source>
        <dbReference type="Google" id="ProtNLM"/>
    </source>
</evidence>
<accession>A0A0A8Z0E2</accession>
<feature type="region of interest" description="Disordered" evidence="1">
    <location>
        <begin position="1"/>
        <end position="21"/>
    </location>
</feature>
<reference evidence="2" key="2">
    <citation type="journal article" date="2015" name="Data Brief">
        <title>Shoot transcriptome of the giant reed, Arundo donax.</title>
        <authorList>
            <person name="Barrero R.A."/>
            <person name="Guerrero F.D."/>
            <person name="Moolhuijzen P."/>
            <person name="Goolsby J.A."/>
            <person name="Tidwell J."/>
            <person name="Bellgard S.E."/>
            <person name="Bellgard M.I."/>
        </authorList>
    </citation>
    <scope>NUCLEOTIDE SEQUENCE</scope>
    <source>
        <tissue evidence="2">Shoot tissue taken approximately 20 cm above the soil surface</tissue>
    </source>
</reference>
<dbReference type="EMBL" id="GBRH01266787">
    <property type="protein sequence ID" value="JAD31108.1"/>
    <property type="molecule type" value="Transcribed_RNA"/>
</dbReference>
<name>A0A0A8Z0E2_ARUDO</name>